<dbReference type="Proteomes" id="UP000034164">
    <property type="component" value="Unassembled WGS sequence"/>
</dbReference>
<reference evidence="2" key="1">
    <citation type="journal article" date="2015" name="PLoS Genet.">
        <title>The dynamic genome and transcriptome of the human fungal pathogen Blastomyces and close relative Emmonsia.</title>
        <authorList>
            <person name="Munoz J.F."/>
            <person name="Gauthier G.M."/>
            <person name="Desjardins C.A."/>
            <person name="Gallo J.E."/>
            <person name="Holder J."/>
            <person name="Sullivan T.D."/>
            <person name="Marty A.J."/>
            <person name="Carmen J.C."/>
            <person name="Chen Z."/>
            <person name="Ding L."/>
            <person name="Gujja S."/>
            <person name="Magrini V."/>
            <person name="Misas E."/>
            <person name="Mitreva M."/>
            <person name="Priest M."/>
            <person name="Saif S."/>
            <person name="Whiston E.A."/>
            <person name="Young S."/>
            <person name="Zeng Q."/>
            <person name="Goldman W.E."/>
            <person name="Mardis E.R."/>
            <person name="Taylor J.W."/>
            <person name="McEwen J.G."/>
            <person name="Clay O.K."/>
            <person name="Klein B.S."/>
            <person name="Cuomo C.A."/>
        </authorList>
    </citation>
    <scope>NUCLEOTIDE SEQUENCE [LARGE SCALE GENOMIC DNA]</scope>
    <source>
        <strain evidence="2">UAMH 3008</strain>
    </source>
</reference>
<sequence>MDPASPKDQKQLGDVGAALTGIPAGVTWLGSKQRAILDHFAILGPQGAFLKLVLSPEYEESPNRSSEWMSSFVPLASRGSSGTLGSRGFDSLQDSQFWFSNTPNLSHRGSCCTQAFRSLLRWSCSC</sequence>
<comment type="caution">
    <text evidence="1">The sequence shown here is derived from an EMBL/GenBank/DDBJ whole genome shotgun (WGS) entry which is preliminary data.</text>
</comment>
<evidence type="ECO:0000313" key="2">
    <source>
        <dbReference type="Proteomes" id="UP000034164"/>
    </source>
</evidence>
<gene>
    <name evidence="1" type="ORF">EMCG_03275</name>
</gene>
<organism evidence="1 2">
    <name type="scientific">[Emmonsia] crescens</name>
    <dbReference type="NCBI Taxonomy" id="73230"/>
    <lineage>
        <taxon>Eukaryota</taxon>
        <taxon>Fungi</taxon>
        <taxon>Dikarya</taxon>
        <taxon>Ascomycota</taxon>
        <taxon>Pezizomycotina</taxon>
        <taxon>Eurotiomycetes</taxon>
        <taxon>Eurotiomycetidae</taxon>
        <taxon>Onygenales</taxon>
        <taxon>Ajellomycetaceae</taxon>
        <taxon>Emergomyces</taxon>
    </lineage>
</organism>
<evidence type="ECO:0000313" key="1">
    <source>
        <dbReference type="EMBL" id="KKZ62303.1"/>
    </source>
</evidence>
<name>A0A0G2HW39_9EURO</name>
<dbReference type="EMBL" id="LCZI01001143">
    <property type="protein sequence ID" value="KKZ62303.1"/>
    <property type="molecule type" value="Genomic_DNA"/>
</dbReference>
<dbReference type="AlphaFoldDB" id="A0A0G2HW39"/>
<protein>
    <submittedName>
        <fullName evidence="1">Uncharacterized protein</fullName>
    </submittedName>
</protein>
<accession>A0A0G2HW39</accession>
<proteinExistence type="predicted"/>
<dbReference type="VEuPathDB" id="FungiDB:EMCG_03275"/>